<gene>
    <name evidence="1" type="ORF">D7Z94_05150</name>
</gene>
<proteinExistence type="predicted"/>
<dbReference type="OrthoDB" id="9810827at2"/>
<comment type="caution">
    <text evidence="1">The sequence shown here is derived from an EMBL/GenBank/DDBJ whole genome shotgun (WGS) entry which is preliminary data.</text>
</comment>
<dbReference type="SUPFAM" id="SSF55961">
    <property type="entry name" value="Bet v1-like"/>
    <property type="match status" value="1"/>
</dbReference>
<dbReference type="Gene3D" id="3.30.530.20">
    <property type="match status" value="1"/>
</dbReference>
<evidence type="ECO:0000313" key="1">
    <source>
        <dbReference type="EMBL" id="RKN83222.1"/>
    </source>
</evidence>
<dbReference type="RefSeq" id="WP_120710429.1">
    <property type="nucleotide sequence ID" value="NZ_RBCJ01000001.1"/>
</dbReference>
<dbReference type="InterPro" id="IPR023393">
    <property type="entry name" value="START-like_dom_sf"/>
</dbReference>
<name>A0A3B0CB61_9FLAO</name>
<protein>
    <submittedName>
        <fullName evidence="1">Uncharacterized protein</fullName>
    </submittedName>
</protein>
<dbReference type="EMBL" id="RBCJ01000001">
    <property type="protein sequence ID" value="RKN83222.1"/>
    <property type="molecule type" value="Genomic_DNA"/>
</dbReference>
<evidence type="ECO:0000313" key="2">
    <source>
        <dbReference type="Proteomes" id="UP000276603"/>
    </source>
</evidence>
<sequence length="105" mass="11842">MSNAAWQFEHSVECNSDKSFAWAFWTDVSNWQRLEGKAVEWIKLNGPFAIGTSGATKTPGQNPYHWKITQLDPESSATIEMHLDGAVFYNVMIMESIGSDRTQIT</sequence>
<keyword evidence="2" id="KW-1185">Reference proteome</keyword>
<dbReference type="Proteomes" id="UP000276603">
    <property type="component" value="Unassembled WGS sequence"/>
</dbReference>
<organism evidence="1 2">
    <name type="scientific">Ulvibacterium marinum</name>
    <dbReference type="NCBI Taxonomy" id="2419782"/>
    <lineage>
        <taxon>Bacteria</taxon>
        <taxon>Pseudomonadati</taxon>
        <taxon>Bacteroidota</taxon>
        <taxon>Flavobacteriia</taxon>
        <taxon>Flavobacteriales</taxon>
        <taxon>Flavobacteriaceae</taxon>
        <taxon>Ulvibacterium</taxon>
    </lineage>
</organism>
<reference evidence="1 2" key="1">
    <citation type="submission" date="2018-10" db="EMBL/GenBank/DDBJ databases">
        <title>Ulvibacterium marinum gen. nov., sp. nov., a novel marine bacterium of the family Flavobacteriaceae, isolated from a culture of the green alga Ulva prolifera.</title>
        <authorList>
            <person name="Zhang Z."/>
        </authorList>
    </citation>
    <scope>NUCLEOTIDE SEQUENCE [LARGE SCALE GENOMIC DNA]</scope>
    <source>
        <strain evidence="1 2">CCMM003</strain>
    </source>
</reference>
<dbReference type="AlphaFoldDB" id="A0A3B0CB61"/>
<accession>A0A3B0CB61</accession>